<dbReference type="GO" id="GO:0051131">
    <property type="term" value="P:chaperone-mediated protein complex assembly"/>
    <property type="evidence" value="ECO:0007669"/>
    <property type="project" value="TreeGrafter"/>
</dbReference>
<dbReference type="InterPro" id="IPR014721">
    <property type="entry name" value="Ribsml_uS5_D2-typ_fold_subgr"/>
</dbReference>
<evidence type="ECO:0000313" key="18">
    <source>
        <dbReference type="Proteomes" id="UP000308768"/>
    </source>
</evidence>
<evidence type="ECO:0000256" key="2">
    <source>
        <dbReference type="ARBA" id="ARBA00022670"/>
    </source>
</evidence>
<dbReference type="GO" id="GO:0016887">
    <property type="term" value="F:ATP hydrolysis activity"/>
    <property type="evidence" value="ECO:0007669"/>
    <property type="project" value="InterPro"/>
</dbReference>
<dbReference type="SUPFAM" id="SSF52540">
    <property type="entry name" value="P-loop containing nucleoside triphosphate hydrolases"/>
    <property type="match status" value="1"/>
</dbReference>
<comment type="subcellular location">
    <subcellularLocation>
        <location evidence="1">Mitochondrion matrix</location>
    </subcellularLocation>
</comment>
<dbReference type="InterPro" id="IPR054594">
    <property type="entry name" value="Lon_lid"/>
</dbReference>
<dbReference type="InterPro" id="IPR027065">
    <property type="entry name" value="Lon_Prtase"/>
</dbReference>
<evidence type="ECO:0000256" key="3">
    <source>
        <dbReference type="ARBA" id="ARBA00022741"/>
    </source>
</evidence>
<dbReference type="Pfam" id="PF00004">
    <property type="entry name" value="AAA"/>
    <property type="match status" value="1"/>
</dbReference>
<keyword evidence="3 12" id="KW-0547">Nucleotide-binding</keyword>
<keyword evidence="2 11" id="KW-0645">Protease</keyword>
<feature type="non-terminal residue" evidence="17">
    <location>
        <position position="1"/>
    </location>
</feature>
<dbReference type="Pfam" id="PF13949">
    <property type="entry name" value="ALIX_LYPXL_bnd"/>
    <property type="match status" value="1"/>
</dbReference>
<comment type="caution">
    <text evidence="17">The sequence shown here is derived from an EMBL/GenBank/DDBJ whole genome shotgun (WGS) entry which is preliminary data.</text>
</comment>
<feature type="compositionally biased region" description="Polar residues" evidence="14">
    <location>
        <begin position="133"/>
        <end position="149"/>
    </location>
</feature>
<dbReference type="InterPro" id="IPR004815">
    <property type="entry name" value="Lon_bac/euk-typ"/>
</dbReference>
<protein>
    <recommendedName>
        <fullName evidence="13">Lon protease homolog</fullName>
        <ecNumber evidence="13">3.4.21.-</ecNumber>
    </recommendedName>
</protein>
<dbReference type="OrthoDB" id="2411602at2759"/>
<name>A0A4U0WX44_9PEZI</name>
<keyword evidence="9" id="KW-0496">Mitochondrion</keyword>
<dbReference type="PROSITE" id="PS01046">
    <property type="entry name" value="LON_SER"/>
    <property type="match status" value="1"/>
</dbReference>
<evidence type="ECO:0000259" key="16">
    <source>
        <dbReference type="PROSITE" id="PS51787"/>
    </source>
</evidence>
<feature type="compositionally biased region" description="Polar residues" evidence="14">
    <location>
        <begin position="169"/>
        <end position="184"/>
    </location>
</feature>
<dbReference type="GO" id="GO:0003697">
    <property type="term" value="F:single-stranded DNA binding"/>
    <property type="evidence" value="ECO:0007669"/>
    <property type="project" value="TreeGrafter"/>
</dbReference>
<dbReference type="GO" id="GO:0004252">
    <property type="term" value="F:serine-type endopeptidase activity"/>
    <property type="evidence" value="ECO:0007669"/>
    <property type="project" value="UniProtKB-UniRule"/>
</dbReference>
<feature type="region of interest" description="Disordered" evidence="14">
    <location>
        <begin position="1366"/>
        <end position="1388"/>
    </location>
</feature>
<dbReference type="Pfam" id="PF22667">
    <property type="entry name" value="Lon_lid"/>
    <property type="match status" value="1"/>
</dbReference>
<dbReference type="GO" id="GO:0005524">
    <property type="term" value="F:ATP binding"/>
    <property type="evidence" value="ECO:0007669"/>
    <property type="project" value="UniProtKB-KW"/>
</dbReference>
<evidence type="ECO:0000256" key="8">
    <source>
        <dbReference type="ARBA" id="ARBA00023125"/>
    </source>
</evidence>
<dbReference type="CDD" id="cd19500">
    <property type="entry name" value="RecA-like_Lon"/>
    <property type="match status" value="1"/>
</dbReference>
<keyword evidence="4 11" id="KW-0378">Hydrolase</keyword>
<dbReference type="SMART" id="SM00464">
    <property type="entry name" value="LON"/>
    <property type="match status" value="1"/>
</dbReference>
<dbReference type="FunFam" id="1.20.5.5270:FF:000001">
    <property type="entry name" value="Lon protease homolog, mitochondrial"/>
    <property type="match status" value="1"/>
</dbReference>
<feature type="compositionally biased region" description="Polar residues" evidence="14">
    <location>
        <begin position="213"/>
        <end position="269"/>
    </location>
</feature>
<evidence type="ECO:0000256" key="13">
    <source>
        <dbReference type="RuleBase" id="RU000592"/>
    </source>
</evidence>
<evidence type="ECO:0000256" key="6">
    <source>
        <dbReference type="ARBA" id="ARBA00022840"/>
    </source>
</evidence>
<dbReference type="InterPro" id="IPR003959">
    <property type="entry name" value="ATPase_AAA_core"/>
</dbReference>
<dbReference type="Gene3D" id="1.20.58.1480">
    <property type="match status" value="1"/>
</dbReference>
<dbReference type="Gene3D" id="2.30.130.40">
    <property type="entry name" value="LON domain-like"/>
    <property type="match status" value="1"/>
</dbReference>
<dbReference type="Gene3D" id="1.20.120.560">
    <property type="entry name" value="alix/aip1 in complex with the ypdl late domain"/>
    <property type="match status" value="1"/>
</dbReference>
<feature type="compositionally biased region" description="Polar residues" evidence="14">
    <location>
        <begin position="192"/>
        <end position="201"/>
    </location>
</feature>
<dbReference type="InterPro" id="IPR020568">
    <property type="entry name" value="Ribosomal_Su5_D2-typ_SF"/>
</dbReference>
<dbReference type="InterPro" id="IPR027503">
    <property type="entry name" value="Lonm_euk"/>
</dbReference>
<evidence type="ECO:0000256" key="12">
    <source>
        <dbReference type="RuleBase" id="RU000591"/>
    </source>
</evidence>
<dbReference type="NCBIfam" id="TIGR00763">
    <property type="entry name" value="lon"/>
    <property type="match status" value="1"/>
</dbReference>
<dbReference type="Pfam" id="PF05362">
    <property type="entry name" value="Lon_C"/>
    <property type="match status" value="1"/>
</dbReference>
<feature type="region of interest" description="Disordered" evidence="14">
    <location>
        <begin position="133"/>
        <end position="155"/>
    </location>
</feature>
<dbReference type="InterPro" id="IPR046336">
    <property type="entry name" value="Lon_prtase_N_sf"/>
</dbReference>
<organism evidence="17 18">
    <name type="scientific">Cryomyces minteri</name>
    <dbReference type="NCBI Taxonomy" id="331657"/>
    <lineage>
        <taxon>Eukaryota</taxon>
        <taxon>Fungi</taxon>
        <taxon>Dikarya</taxon>
        <taxon>Ascomycota</taxon>
        <taxon>Pezizomycotina</taxon>
        <taxon>Dothideomycetes</taxon>
        <taxon>Dothideomycetes incertae sedis</taxon>
        <taxon>Cryomyces</taxon>
    </lineage>
</organism>
<reference evidence="17 18" key="1">
    <citation type="submission" date="2017-03" db="EMBL/GenBank/DDBJ databases">
        <title>Genomes of endolithic fungi from Antarctica.</title>
        <authorList>
            <person name="Coleine C."/>
            <person name="Masonjones S."/>
            <person name="Stajich J.E."/>
        </authorList>
    </citation>
    <scope>NUCLEOTIDE SEQUENCE [LARGE SCALE GENOMIC DNA]</scope>
    <source>
        <strain evidence="17 18">CCFEE 5187</strain>
    </source>
</reference>
<dbReference type="InterPro" id="IPR025304">
    <property type="entry name" value="ALIX_V_dom"/>
</dbReference>
<dbReference type="InterPro" id="IPR008268">
    <property type="entry name" value="Peptidase_S16_AS"/>
</dbReference>
<evidence type="ECO:0000256" key="7">
    <source>
        <dbReference type="ARBA" id="ARBA00022946"/>
    </source>
</evidence>
<feature type="active site" evidence="11">
    <location>
        <position position="1259"/>
    </location>
</feature>
<feature type="region of interest" description="Disordered" evidence="14">
    <location>
        <begin position="1100"/>
        <end position="1125"/>
    </location>
</feature>
<accession>A0A4U0WX44</accession>
<dbReference type="EC" id="3.4.21.-" evidence="13"/>
<dbReference type="InterPro" id="IPR003593">
    <property type="entry name" value="AAA+_ATPase"/>
</dbReference>
<comment type="similarity">
    <text evidence="11 12">Belongs to the peptidase S16 family.</text>
</comment>
<evidence type="ECO:0000256" key="10">
    <source>
        <dbReference type="ARBA" id="ARBA00050665"/>
    </source>
</evidence>
<evidence type="ECO:0000313" key="17">
    <source>
        <dbReference type="EMBL" id="TKA67348.1"/>
    </source>
</evidence>
<feature type="region of interest" description="Disordered" evidence="14">
    <location>
        <begin position="561"/>
        <end position="585"/>
    </location>
</feature>
<dbReference type="GO" id="GO:0007005">
    <property type="term" value="P:mitochondrion organization"/>
    <property type="evidence" value="ECO:0007669"/>
    <property type="project" value="TreeGrafter"/>
</dbReference>
<dbReference type="PANTHER" id="PTHR43718:SF2">
    <property type="entry name" value="LON PROTEASE HOMOLOG, MITOCHONDRIAL"/>
    <property type="match status" value="1"/>
</dbReference>
<dbReference type="HAMAP" id="MF_03120">
    <property type="entry name" value="lonm_euk"/>
    <property type="match status" value="1"/>
</dbReference>
<dbReference type="GO" id="GO:0141164">
    <property type="term" value="P:mitochondrial protein quality control"/>
    <property type="evidence" value="ECO:0007669"/>
    <property type="project" value="UniProtKB-ARBA"/>
</dbReference>
<keyword evidence="7" id="KW-0809">Transit peptide</keyword>
<dbReference type="InterPro" id="IPR015947">
    <property type="entry name" value="PUA-like_sf"/>
</dbReference>
<dbReference type="GO" id="GO:0004176">
    <property type="term" value="F:ATP-dependent peptidase activity"/>
    <property type="evidence" value="ECO:0007669"/>
    <property type="project" value="UniProtKB-UniRule"/>
</dbReference>
<dbReference type="Gene3D" id="3.30.230.10">
    <property type="match status" value="1"/>
</dbReference>
<sequence>IHNDDISHVLILNRKAVSSNDNQLFKTELEKFRPYQHRLLQANHKQVSLMKELTRTYGDLLQDKRVRSEQSKYEAFSRQRSSVMKKYKQVFQAFNDLTAGLRRAQGFYSEMKDTVESLSKNVETFVNNRRSEGSQLLNQIENSRASSGGAQADRERERLKELMERMSMDASSTPGLSQMGQNGRTAHRPAPLQQSSYQSLYNPAASPPMTPRYPTTNIASPYSGMQSPQPHLSYQQMNATSNGAYQQGPPQQATYATQTRKSYNPNTYGPVSPPPNQQFFSAPPSQYSSYASSSQPQQHQQQQTNSQYGVPLGYVPPPPPPGPPPQQDYSAMGAAEDKKDEHSEDKKEITTPPREEDSVIDFKSKAPEPTPIPTPGDAKSTSAGGSGGESGSGSSGDGGNRKRKTSSERGLQKPSVPDIYPQVMAIPITRRPLFPGFYKAITIRDPDVVSAIQEMMKRGQPYVGAFLLKDENADKDTIDSPDEVYDIGTFCQVTSAFPVHGEERSLTAVLYPHRRIKMSSLIPPNRVSKDTSTQTESAPAAVATATIEVDPSTESVTERAIESATEPAKEPVVEPTPDPIKTSDTAEKHGDVVASFEEGNADSTQQKQVAHYEPTSFLRNYPVSLVNVENLTELPYDKRSSTIRALTGEIVNACKEVAAINALFRDQVSTFAMSQSSANIGEEPGKLADFAAAASAGEMDEIQGVLSSMNVEERMAKALMVIKKEHMNAQLSQKISKDVESKIQKRQREYWLMEQMKGIRRELGLESDGKDKLVERFKEKAAKLAMPEPVKKVFDEEVNKLAHLEPAASEFNVTRNYLDWLTQIPWGQKSAENFGIQNAMKVLDEDHYGLKDVKDRILEFIAVGKLRGTVEGKILCMVGPPGVGKTSIGKSIARALNRQYYRFSVGGLTDVAEIKGHRRTYVGALPGRIIQALKKCQTENPLVLIDEVDKIGRGHQGDPSSALLELLDPEQNNSFLDHYMDVPVDLSKVLFVCTANMTDTIPRPLLDRMEMIELSGYVADEKMAIAERYLAPAAKEMSGLQDVDVNLEKEAIAELINKYCRESGVRNLKKQIEKVYRKSALKIIQDIGEEVLSEDKALTEEGKVAQEESRKDESDVKDTPETIAKETTEKPRIALKVPEGVHVSIGKDNLKDYVGPPVFTSDRLYDVTPAGVAMGLAWTQMGGAALYVESILEASLSYHSRPGLERTGNLKNVMKESTVIAYSFAKSLMARQFPQNKFFEKARLHLHCPEGAVQKDGPSAGITMATSLLSLALDKPLDPTIAMTGELTVTGKVLRIGGLREKTVAARRAGAKMVIFPADNTSDWLELPENIKRGIEGKPVSWYSDVFDLVFADLDKDHANAVWKKQLAKPPKGHEDADAEADNVNPAV</sequence>
<dbReference type="InterPro" id="IPR008269">
    <property type="entry name" value="Lon_proteolytic"/>
</dbReference>
<feature type="compositionally biased region" description="Basic and acidic residues" evidence="14">
    <location>
        <begin position="561"/>
        <end position="572"/>
    </location>
</feature>
<evidence type="ECO:0000256" key="1">
    <source>
        <dbReference type="ARBA" id="ARBA00004305"/>
    </source>
</evidence>
<dbReference type="PROSITE" id="PS51787">
    <property type="entry name" value="LON_N"/>
    <property type="match status" value="1"/>
</dbReference>
<dbReference type="InterPro" id="IPR003111">
    <property type="entry name" value="Lon_prtase_N"/>
</dbReference>
<dbReference type="Gene3D" id="3.40.50.300">
    <property type="entry name" value="P-loop containing nucleotide triphosphate hydrolases"/>
    <property type="match status" value="1"/>
</dbReference>
<dbReference type="PANTHER" id="PTHR43718">
    <property type="entry name" value="LON PROTEASE"/>
    <property type="match status" value="1"/>
</dbReference>
<dbReference type="SUPFAM" id="SSF54211">
    <property type="entry name" value="Ribosomal protein S5 domain 2-like"/>
    <property type="match status" value="1"/>
</dbReference>
<dbReference type="Gene3D" id="1.20.5.5270">
    <property type="match status" value="1"/>
</dbReference>
<keyword evidence="6 12" id="KW-0067">ATP-binding</keyword>
<dbReference type="InterPro" id="IPR027417">
    <property type="entry name" value="P-loop_NTPase"/>
</dbReference>
<evidence type="ECO:0000256" key="11">
    <source>
        <dbReference type="PROSITE-ProRule" id="PRU01122"/>
    </source>
</evidence>
<evidence type="ECO:0000256" key="5">
    <source>
        <dbReference type="ARBA" id="ARBA00022825"/>
    </source>
</evidence>
<dbReference type="FunFam" id="2.30.130.40:FF:000010">
    <property type="entry name" value="Lon protease homolog, mitochondrial"/>
    <property type="match status" value="1"/>
</dbReference>
<comment type="catalytic activity">
    <reaction evidence="10">
        <text>Hydrolysis of proteins in presence of ATP.</text>
        <dbReference type="EC" id="3.4.21.53"/>
    </reaction>
</comment>
<feature type="compositionally biased region" description="Basic and acidic residues" evidence="14">
    <location>
        <begin position="335"/>
        <end position="366"/>
    </location>
</feature>
<dbReference type="EMBL" id="NAJN01000918">
    <property type="protein sequence ID" value="TKA67348.1"/>
    <property type="molecule type" value="Genomic_DNA"/>
</dbReference>
<feature type="region of interest" description="Disordered" evidence="14">
    <location>
        <begin position="167"/>
        <end position="416"/>
    </location>
</feature>
<dbReference type="STRING" id="331657.A0A4U0WX44"/>
<gene>
    <name evidence="17" type="ORF">B0A49_08822</name>
</gene>
<feature type="compositionally biased region" description="Pro residues" evidence="14">
    <location>
        <begin position="314"/>
        <end position="326"/>
    </location>
</feature>
<dbReference type="GO" id="GO:0005759">
    <property type="term" value="C:mitochondrial matrix"/>
    <property type="evidence" value="ECO:0007669"/>
    <property type="project" value="UniProtKB-SubCell"/>
</dbReference>
<dbReference type="Pfam" id="PF02190">
    <property type="entry name" value="LON_substr_bdg"/>
    <property type="match status" value="1"/>
</dbReference>
<feature type="compositionally biased region" description="Gly residues" evidence="14">
    <location>
        <begin position="384"/>
        <end position="398"/>
    </location>
</feature>
<dbReference type="SMART" id="SM00382">
    <property type="entry name" value="AAA"/>
    <property type="match status" value="1"/>
</dbReference>
<keyword evidence="8" id="KW-0238">DNA-binding</keyword>
<dbReference type="FunFam" id="3.30.230.10:FF:000015">
    <property type="entry name" value="Lon protease homolog, mitochondrial"/>
    <property type="match status" value="1"/>
</dbReference>
<evidence type="ECO:0000259" key="15">
    <source>
        <dbReference type="PROSITE" id="PS51786"/>
    </source>
</evidence>
<dbReference type="PRINTS" id="PR00830">
    <property type="entry name" value="ENDOLAPTASE"/>
</dbReference>
<feature type="compositionally biased region" description="Low complexity" evidence="14">
    <location>
        <begin position="277"/>
        <end position="313"/>
    </location>
</feature>
<feature type="domain" description="Lon proteolytic" evidence="15">
    <location>
        <begin position="1167"/>
        <end position="1353"/>
    </location>
</feature>
<evidence type="ECO:0000256" key="4">
    <source>
        <dbReference type="ARBA" id="ARBA00022801"/>
    </source>
</evidence>
<dbReference type="Proteomes" id="UP000308768">
    <property type="component" value="Unassembled WGS sequence"/>
</dbReference>
<dbReference type="PROSITE" id="PS51786">
    <property type="entry name" value="LON_PROTEOLYTIC"/>
    <property type="match status" value="1"/>
</dbReference>
<dbReference type="Gene3D" id="1.10.8.60">
    <property type="match status" value="1"/>
</dbReference>
<feature type="domain" description="Lon N-terminal" evidence="16">
    <location>
        <begin position="423"/>
        <end position="726"/>
    </location>
</feature>
<dbReference type="FunFam" id="3.40.50.300:FF:000021">
    <property type="entry name" value="Lon protease homolog"/>
    <property type="match status" value="1"/>
</dbReference>
<dbReference type="FunFam" id="1.10.8.60:FF:000113">
    <property type="entry name" value="Lon protease homolog, mitochondrial"/>
    <property type="match status" value="1"/>
</dbReference>
<dbReference type="SUPFAM" id="SSF88697">
    <property type="entry name" value="PUA domain-like"/>
    <property type="match status" value="1"/>
</dbReference>
<evidence type="ECO:0000256" key="9">
    <source>
        <dbReference type="ARBA" id="ARBA00023128"/>
    </source>
</evidence>
<keyword evidence="5 11" id="KW-0720">Serine protease</keyword>
<evidence type="ECO:0000256" key="14">
    <source>
        <dbReference type="SAM" id="MobiDB-lite"/>
    </source>
</evidence>
<keyword evidence="18" id="KW-1185">Reference proteome</keyword>
<proteinExistence type="inferred from homology"/>
<feature type="active site" evidence="11">
    <location>
        <position position="1302"/>
    </location>
</feature>